<proteinExistence type="inferred from homology"/>
<evidence type="ECO:0000259" key="5">
    <source>
        <dbReference type="Pfam" id="PF17384"/>
    </source>
</evidence>
<evidence type="ECO:0000313" key="6">
    <source>
        <dbReference type="EMBL" id="ATC33564.1"/>
    </source>
</evidence>
<comment type="function">
    <text evidence="3">Required for maturation of 30S ribosomal subunits.</text>
</comment>
<keyword evidence="1 3" id="KW-0963">Cytoplasm</keyword>
<dbReference type="RefSeq" id="WP_096052933.1">
    <property type="nucleotide sequence ID" value="NZ_CP023315.3"/>
</dbReference>
<dbReference type="Gene3D" id="3.30.300.70">
    <property type="entry name" value="RimP-like superfamily, N-terminal"/>
    <property type="match status" value="1"/>
</dbReference>
<dbReference type="CDD" id="cd01734">
    <property type="entry name" value="YlxS_C"/>
    <property type="match status" value="1"/>
</dbReference>
<dbReference type="InterPro" id="IPR035956">
    <property type="entry name" value="RimP_N_sf"/>
</dbReference>
<organism evidence="6 7">
    <name type="scientific">Caulobacter vibrioides</name>
    <name type="common">Caulobacter crescentus</name>
    <dbReference type="NCBI Taxonomy" id="155892"/>
    <lineage>
        <taxon>Bacteria</taxon>
        <taxon>Pseudomonadati</taxon>
        <taxon>Pseudomonadota</taxon>
        <taxon>Alphaproteobacteria</taxon>
        <taxon>Caulobacterales</taxon>
        <taxon>Caulobacteraceae</taxon>
        <taxon>Caulobacter</taxon>
    </lineage>
</organism>
<evidence type="ECO:0000256" key="3">
    <source>
        <dbReference type="HAMAP-Rule" id="MF_01077"/>
    </source>
</evidence>
<dbReference type="GO" id="GO:0005829">
    <property type="term" value="C:cytosol"/>
    <property type="evidence" value="ECO:0007669"/>
    <property type="project" value="TreeGrafter"/>
</dbReference>
<dbReference type="PANTHER" id="PTHR33867">
    <property type="entry name" value="RIBOSOME MATURATION FACTOR RIMP"/>
    <property type="match status" value="1"/>
</dbReference>
<dbReference type="InterPro" id="IPR003728">
    <property type="entry name" value="Ribosome_maturation_RimP"/>
</dbReference>
<gene>
    <name evidence="3" type="primary">rimP</name>
    <name evidence="6" type="ORF">CA606_15175</name>
</gene>
<dbReference type="PANTHER" id="PTHR33867:SF1">
    <property type="entry name" value="RIBOSOME MATURATION FACTOR RIMP"/>
    <property type="match status" value="1"/>
</dbReference>
<dbReference type="GO" id="GO:0006412">
    <property type="term" value="P:translation"/>
    <property type="evidence" value="ECO:0007669"/>
    <property type="project" value="TreeGrafter"/>
</dbReference>
<evidence type="ECO:0000256" key="1">
    <source>
        <dbReference type="ARBA" id="ARBA00022490"/>
    </source>
</evidence>
<name>A0A290N110_CAUVI</name>
<comment type="subcellular location">
    <subcellularLocation>
        <location evidence="3">Cytoplasm</location>
    </subcellularLocation>
</comment>
<dbReference type="GO" id="GO:0000028">
    <property type="term" value="P:ribosomal small subunit assembly"/>
    <property type="evidence" value="ECO:0007669"/>
    <property type="project" value="TreeGrafter"/>
</dbReference>
<dbReference type="AlphaFoldDB" id="A0A290N110"/>
<dbReference type="EMBL" id="CP023315">
    <property type="protein sequence ID" value="ATC33564.1"/>
    <property type="molecule type" value="Genomic_DNA"/>
</dbReference>
<dbReference type="InterPro" id="IPR036847">
    <property type="entry name" value="RimP_C_sf"/>
</dbReference>
<dbReference type="SUPFAM" id="SSF74942">
    <property type="entry name" value="YhbC-like, C-terminal domain"/>
    <property type="match status" value="1"/>
</dbReference>
<dbReference type="Pfam" id="PF02576">
    <property type="entry name" value="RimP_N"/>
    <property type="match status" value="1"/>
</dbReference>
<evidence type="ECO:0000256" key="2">
    <source>
        <dbReference type="ARBA" id="ARBA00022517"/>
    </source>
</evidence>
<keyword evidence="2 3" id="KW-0690">Ribosome biogenesis</keyword>
<feature type="domain" description="Ribosome maturation factor RimP C-terminal" evidence="5">
    <location>
        <begin position="96"/>
        <end position="163"/>
    </location>
</feature>
<dbReference type="HAMAP" id="MF_01077">
    <property type="entry name" value="RimP"/>
    <property type="match status" value="1"/>
</dbReference>
<dbReference type="NCBIfam" id="NF000932">
    <property type="entry name" value="PRK00092.2-5"/>
    <property type="match status" value="1"/>
</dbReference>
<sequence>MRGKTQEDRDLIEMLDPVAESLGYEIVRLRLMGGTEQRRLQIMAEHPLLEDGTGGDMNVEDCAKLSRAVSEVLDAADPIVGEYTLEVSSPGIDRPLTRLKDFDDYAGLEARIELDRVAEGRKRFKGELAGVEDDQVGLNIEGEDDVTVYFPFAWVIDAKLVMTDALMERGAKQRAARLESENEDLSESEED</sequence>
<protein>
    <recommendedName>
        <fullName evidence="3">Ribosome maturation factor RimP</fullName>
    </recommendedName>
</protein>
<dbReference type="InterPro" id="IPR028998">
    <property type="entry name" value="RimP_C"/>
</dbReference>
<feature type="domain" description="Ribosome maturation factor RimP N-terminal" evidence="4">
    <location>
        <begin position="14"/>
        <end position="93"/>
    </location>
</feature>
<evidence type="ECO:0000313" key="7">
    <source>
        <dbReference type="Proteomes" id="UP000217311"/>
    </source>
</evidence>
<accession>A0A290N110</accession>
<dbReference type="SUPFAM" id="SSF75420">
    <property type="entry name" value="YhbC-like, N-terminal domain"/>
    <property type="match status" value="1"/>
</dbReference>
<reference evidence="7" key="1">
    <citation type="submission" date="2017-09" db="EMBL/GenBank/DDBJ databases">
        <title>Genome evolution observed in wild isolates of Caulobacter crescentus.</title>
        <authorList>
            <person name="Ely B."/>
            <person name="Wilson K."/>
            <person name="Scott D."/>
        </authorList>
    </citation>
    <scope>NUCLEOTIDE SEQUENCE [LARGE SCALE GENOMIC DNA]</scope>
    <source>
        <strain evidence="7">CB13b1a</strain>
    </source>
</reference>
<dbReference type="Gene3D" id="2.30.30.180">
    <property type="entry name" value="Ribosome maturation factor RimP, C-terminal domain"/>
    <property type="match status" value="1"/>
</dbReference>
<comment type="similarity">
    <text evidence="3">Belongs to the RimP family.</text>
</comment>
<evidence type="ECO:0000259" key="4">
    <source>
        <dbReference type="Pfam" id="PF02576"/>
    </source>
</evidence>
<dbReference type="InterPro" id="IPR028989">
    <property type="entry name" value="RimP_N"/>
</dbReference>
<dbReference type="Proteomes" id="UP000217311">
    <property type="component" value="Chromosome"/>
</dbReference>
<dbReference type="Pfam" id="PF17384">
    <property type="entry name" value="DUF150_C"/>
    <property type="match status" value="1"/>
</dbReference>